<name>A0A382HDK3_9ZZZZ</name>
<accession>A0A382HDK3</accession>
<sequence>MGLFSKMPIFGDEAVAKSTRKVMMNTYNRVKRENPGFSESDYLKTSLSRRFRNWSDFQLEDFIMDCNNIDELIEKIIFLEKNISI</sequence>
<protein>
    <submittedName>
        <fullName evidence="1">Uncharacterized protein</fullName>
    </submittedName>
</protein>
<gene>
    <name evidence="1" type="ORF">METZ01_LOCUS237687</name>
</gene>
<organism evidence="1">
    <name type="scientific">marine metagenome</name>
    <dbReference type="NCBI Taxonomy" id="408172"/>
    <lineage>
        <taxon>unclassified sequences</taxon>
        <taxon>metagenomes</taxon>
        <taxon>ecological metagenomes</taxon>
    </lineage>
</organism>
<proteinExistence type="predicted"/>
<evidence type="ECO:0000313" key="1">
    <source>
        <dbReference type="EMBL" id="SVB84833.1"/>
    </source>
</evidence>
<dbReference type="EMBL" id="UINC01060386">
    <property type="protein sequence ID" value="SVB84833.1"/>
    <property type="molecule type" value="Genomic_DNA"/>
</dbReference>
<dbReference type="AlphaFoldDB" id="A0A382HDK3"/>
<reference evidence="1" key="1">
    <citation type="submission" date="2018-05" db="EMBL/GenBank/DDBJ databases">
        <authorList>
            <person name="Lanie J.A."/>
            <person name="Ng W.-L."/>
            <person name="Kazmierczak K.M."/>
            <person name="Andrzejewski T.M."/>
            <person name="Davidsen T.M."/>
            <person name="Wayne K.J."/>
            <person name="Tettelin H."/>
            <person name="Glass J.I."/>
            <person name="Rusch D."/>
            <person name="Podicherti R."/>
            <person name="Tsui H.-C.T."/>
            <person name="Winkler M.E."/>
        </authorList>
    </citation>
    <scope>NUCLEOTIDE SEQUENCE</scope>
</reference>